<dbReference type="GO" id="GO:0005886">
    <property type="term" value="C:plasma membrane"/>
    <property type="evidence" value="ECO:0007669"/>
    <property type="project" value="UniProtKB-SubCell"/>
</dbReference>
<evidence type="ECO:0000259" key="9">
    <source>
        <dbReference type="PROSITE" id="PS50111"/>
    </source>
</evidence>
<dbReference type="Proteomes" id="UP000678228">
    <property type="component" value="Unassembled WGS sequence"/>
</dbReference>
<protein>
    <submittedName>
        <fullName evidence="11">HAMP domain-containing protein</fullName>
    </submittedName>
</protein>
<evidence type="ECO:0000256" key="3">
    <source>
        <dbReference type="ARBA" id="ARBA00023136"/>
    </source>
</evidence>
<keyword evidence="8" id="KW-1133">Transmembrane helix</keyword>
<evidence type="ECO:0000313" key="11">
    <source>
        <dbReference type="EMBL" id="MBP3953176.1"/>
    </source>
</evidence>
<keyword evidence="3 8" id="KW-0472">Membrane</keyword>
<dbReference type="Pfam" id="PF00015">
    <property type="entry name" value="MCPsignal"/>
    <property type="match status" value="1"/>
</dbReference>
<evidence type="ECO:0000259" key="10">
    <source>
        <dbReference type="PROSITE" id="PS50885"/>
    </source>
</evidence>
<dbReference type="SUPFAM" id="SSF58104">
    <property type="entry name" value="Methyl-accepting chemotaxis protein (MCP) signaling domain"/>
    <property type="match status" value="1"/>
</dbReference>
<sequence length="430" mass="46804">MESKKRKGFSLQAKLTIMVVILIYVITSLGTFIGSLTHRYSAEHQVLVGIIGTFGAVIIGAIGAYFMIRYTVRKPLAELTNLANAFLENDYTKRVDIKTRDEFGQLGLVFNATADQIEKVIKEMKNSNESLSSQAEELQRSLAETKMSTEQIASSTEEFSRGSEQMAEDVSQIVEETNTMTARLQQFSVSVEQVDQSASDVLAYVKIGDTAIAKSMEKADSAKTKVDQTAQSVVSLNEKSQAINDVIDLITNIAEQTNLLALNASIEAARAGENGKGFAVVANEVRTLATQSKDSTVQIQQLIKDIQDGIYAIVEDSFVSSQEINTMVDEVKGTEKAIKDINDATLTIKNQTDQITQAIKELVKSGEIVNESVTNASAVLEQSRAGTEEIAASTEQQATSVKQLSSMGDELEKMASNLTHLVQGFKVSNE</sequence>
<dbReference type="GO" id="GO:0007165">
    <property type="term" value="P:signal transduction"/>
    <property type="evidence" value="ECO:0007669"/>
    <property type="project" value="UniProtKB-KW"/>
</dbReference>
<evidence type="ECO:0000256" key="1">
    <source>
        <dbReference type="ARBA" id="ARBA00004236"/>
    </source>
</evidence>
<dbReference type="Gene3D" id="1.10.287.950">
    <property type="entry name" value="Methyl-accepting chemotaxis protein"/>
    <property type="match status" value="1"/>
</dbReference>
<organism evidence="11 12">
    <name type="scientific">Halalkalibacter suaedae</name>
    <dbReference type="NCBI Taxonomy" id="2822140"/>
    <lineage>
        <taxon>Bacteria</taxon>
        <taxon>Bacillati</taxon>
        <taxon>Bacillota</taxon>
        <taxon>Bacilli</taxon>
        <taxon>Bacillales</taxon>
        <taxon>Bacillaceae</taxon>
        <taxon>Halalkalibacter</taxon>
    </lineage>
</organism>
<dbReference type="SMART" id="SM00283">
    <property type="entry name" value="MA"/>
    <property type="match status" value="1"/>
</dbReference>
<dbReference type="EMBL" id="JAGKSQ010000010">
    <property type="protein sequence ID" value="MBP3953176.1"/>
    <property type="molecule type" value="Genomic_DNA"/>
</dbReference>
<comment type="caution">
    <text evidence="11">The sequence shown here is derived from an EMBL/GenBank/DDBJ whole genome shotgun (WGS) entry which is preliminary data.</text>
</comment>
<feature type="transmembrane region" description="Helical" evidence="8">
    <location>
        <begin position="12"/>
        <end position="34"/>
    </location>
</feature>
<comment type="subcellular location">
    <subcellularLocation>
        <location evidence="1">Cell membrane</location>
    </subcellularLocation>
</comment>
<keyword evidence="2" id="KW-1003">Cell membrane</keyword>
<evidence type="ECO:0000256" key="8">
    <source>
        <dbReference type="SAM" id="Phobius"/>
    </source>
</evidence>
<evidence type="ECO:0000256" key="5">
    <source>
        <dbReference type="ARBA" id="ARBA00029447"/>
    </source>
</evidence>
<name>A0A940WVS3_9BACI</name>
<comment type="similarity">
    <text evidence="5">Belongs to the methyl-accepting chemotaxis (MCP) protein family.</text>
</comment>
<evidence type="ECO:0000256" key="7">
    <source>
        <dbReference type="SAM" id="Coils"/>
    </source>
</evidence>
<dbReference type="InterPro" id="IPR004089">
    <property type="entry name" value="MCPsignal_dom"/>
</dbReference>
<dbReference type="PROSITE" id="PS50885">
    <property type="entry name" value="HAMP"/>
    <property type="match status" value="1"/>
</dbReference>
<dbReference type="SMART" id="SM00304">
    <property type="entry name" value="HAMP"/>
    <property type="match status" value="1"/>
</dbReference>
<evidence type="ECO:0000256" key="6">
    <source>
        <dbReference type="PROSITE-ProRule" id="PRU00284"/>
    </source>
</evidence>
<dbReference type="InterPro" id="IPR003660">
    <property type="entry name" value="HAMP_dom"/>
</dbReference>
<dbReference type="Pfam" id="PF00672">
    <property type="entry name" value="HAMP"/>
    <property type="match status" value="1"/>
</dbReference>
<feature type="coiled-coil region" evidence="7">
    <location>
        <begin position="114"/>
        <end position="148"/>
    </location>
</feature>
<feature type="transmembrane region" description="Helical" evidence="8">
    <location>
        <begin position="46"/>
        <end position="68"/>
    </location>
</feature>
<dbReference type="PROSITE" id="PS50111">
    <property type="entry name" value="CHEMOTAXIS_TRANSDUC_2"/>
    <property type="match status" value="1"/>
</dbReference>
<keyword evidence="12" id="KW-1185">Reference proteome</keyword>
<evidence type="ECO:0000256" key="2">
    <source>
        <dbReference type="ARBA" id="ARBA00022475"/>
    </source>
</evidence>
<dbReference type="PANTHER" id="PTHR32089:SF114">
    <property type="entry name" value="METHYL-ACCEPTING CHEMOTAXIS PROTEIN MCPB"/>
    <property type="match status" value="1"/>
</dbReference>
<proteinExistence type="inferred from homology"/>
<keyword evidence="8" id="KW-0812">Transmembrane</keyword>
<accession>A0A940WVS3</accession>
<evidence type="ECO:0000313" key="12">
    <source>
        <dbReference type="Proteomes" id="UP000678228"/>
    </source>
</evidence>
<keyword evidence="7" id="KW-0175">Coiled coil</keyword>
<reference evidence="11" key="1">
    <citation type="submission" date="2021-03" db="EMBL/GenBank/DDBJ databases">
        <title>Bacillus suaedae sp. nov., isolated from Suaeda aralocaspica.</title>
        <authorList>
            <person name="Lei R.F.R."/>
        </authorList>
    </citation>
    <scope>NUCLEOTIDE SEQUENCE</scope>
    <source>
        <strain evidence="11">YZJH907-2</strain>
    </source>
</reference>
<dbReference type="PANTHER" id="PTHR32089">
    <property type="entry name" value="METHYL-ACCEPTING CHEMOTAXIS PROTEIN MCPB"/>
    <property type="match status" value="1"/>
</dbReference>
<feature type="domain" description="Methyl-accepting transducer" evidence="9">
    <location>
        <begin position="141"/>
        <end position="377"/>
    </location>
</feature>
<dbReference type="CDD" id="cd06225">
    <property type="entry name" value="HAMP"/>
    <property type="match status" value="1"/>
</dbReference>
<feature type="domain" description="HAMP" evidence="10">
    <location>
        <begin position="70"/>
        <end position="122"/>
    </location>
</feature>
<gene>
    <name evidence="11" type="ORF">J7W16_18800</name>
</gene>
<dbReference type="AlphaFoldDB" id="A0A940WVS3"/>
<evidence type="ECO:0000256" key="4">
    <source>
        <dbReference type="ARBA" id="ARBA00023224"/>
    </source>
</evidence>
<keyword evidence="4 6" id="KW-0807">Transducer</keyword>